<dbReference type="InterPro" id="IPR032466">
    <property type="entry name" value="Metal_Hydrolase"/>
</dbReference>
<evidence type="ECO:0000256" key="6">
    <source>
        <dbReference type="ARBA" id="ARBA00022801"/>
    </source>
</evidence>
<dbReference type="PANTHER" id="PTHR11113:SF14">
    <property type="entry name" value="N-ACETYLGLUCOSAMINE-6-PHOSPHATE DEACETYLASE"/>
    <property type="match status" value="1"/>
</dbReference>
<dbReference type="PANTHER" id="PTHR11113">
    <property type="entry name" value="N-ACETYLGLUCOSAMINE-6-PHOSPHATE DEACETYLASE"/>
    <property type="match status" value="1"/>
</dbReference>
<dbReference type="STRING" id="595528.A0A0D2UE48"/>
<dbReference type="PhylomeDB" id="A0A0D2UE48"/>
<keyword evidence="6" id="KW-0378">Hydrolase</keyword>
<feature type="region of interest" description="Disordered" evidence="9">
    <location>
        <begin position="1"/>
        <end position="25"/>
    </location>
</feature>
<reference evidence="12" key="1">
    <citation type="submission" date="2011-02" db="EMBL/GenBank/DDBJ databases">
        <title>The Genome Sequence of Capsaspora owczarzaki ATCC 30864.</title>
        <authorList>
            <person name="Russ C."/>
            <person name="Cuomo C."/>
            <person name="Burger G."/>
            <person name="Gray M.W."/>
            <person name="Holland P.W.H."/>
            <person name="King N."/>
            <person name="Lang F.B.F."/>
            <person name="Roger A.J."/>
            <person name="Ruiz-Trillo I."/>
            <person name="Young S.K."/>
            <person name="Zeng Q."/>
            <person name="Gargeya S."/>
            <person name="Alvarado L."/>
            <person name="Berlin A."/>
            <person name="Chapman S.B."/>
            <person name="Chen Z."/>
            <person name="Freedman E."/>
            <person name="Gellesch M."/>
            <person name="Goldberg J."/>
            <person name="Griggs A."/>
            <person name="Gujja S."/>
            <person name="Heilman E."/>
            <person name="Heiman D."/>
            <person name="Howarth C."/>
            <person name="Mehta T."/>
            <person name="Neiman D."/>
            <person name="Pearson M."/>
            <person name="Roberts A."/>
            <person name="Saif S."/>
            <person name="Shea T."/>
            <person name="Shenoy N."/>
            <person name="Sisk P."/>
            <person name="Stolte C."/>
            <person name="Sykes S."/>
            <person name="White J."/>
            <person name="Yandava C."/>
            <person name="Haas B."/>
            <person name="Nusbaum C."/>
            <person name="Birren B."/>
        </authorList>
    </citation>
    <scope>NUCLEOTIDE SEQUENCE</scope>
    <source>
        <strain evidence="12">ATCC 30864</strain>
    </source>
</reference>
<keyword evidence="7" id="KW-0119">Carbohydrate metabolism</keyword>
<dbReference type="FunFam" id="3.20.20.140:FF:000023">
    <property type="entry name" value="N-acetylglucosamine-6-phosphate deacetylase"/>
    <property type="match status" value="1"/>
</dbReference>
<evidence type="ECO:0000256" key="7">
    <source>
        <dbReference type="ARBA" id="ARBA00023277"/>
    </source>
</evidence>
<dbReference type="InterPro" id="IPR011059">
    <property type="entry name" value="Metal-dep_hydrolase_composite"/>
</dbReference>
<comment type="catalytic activity">
    <reaction evidence="8">
        <text>N-acetyl-D-glucosamine 6-phosphate + H2O = D-glucosamine 6-phosphate + acetate</text>
        <dbReference type="Rhea" id="RHEA:22936"/>
        <dbReference type="ChEBI" id="CHEBI:15377"/>
        <dbReference type="ChEBI" id="CHEBI:30089"/>
        <dbReference type="ChEBI" id="CHEBI:57513"/>
        <dbReference type="ChEBI" id="CHEBI:58725"/>
        <dbReference type="EC" id="3.5.1.25"/>
    </reaction>
</comment>
<evidence type="ECO:0000256" key="9">
    <source>
        <dbReference type="SAM" id="MobiDB-lite"/>
    </source>
</evidence>
<evidence type="ECO:0000313" key="11">
    <source>
        <dbReference type="EMBL" id="KJE93396.1"/>
    </source>
</evidence>
<dbReference type="GO" id="GO:0019262">
    <property type="term" value="P:N-acetylneuraminate catabolic process"/>
    <property type="evidence" value="ECO:0007669"/>
    <property type="project" value="UniProtKB-ARBA"/>
</dbReference>
<proteinExistence type="inferred from homology"/>
<dbReference type="EC" id="3.5.1.25" evidence="3"/>
<name>A0A0D2UE48_CAPO3</name>
<keyword evidence="12" id="KW-1185">Reference proteome</keyword>
<evidence type="ECO:0000259" key="10">
    <source>
        <dbReference type="Pfam" id="PF01979"/>
    </source>
</evidence>
<keyword evidence="5" id="KW-0479">Metal-binding</keyword>
<feature type="domain" description="Amidohydrolase-related" evidence="10">
    <location>
        <begin position="134"/>
        <end position="470"/>
    </location>
</feature>
<dbReference type="Proteomes" id="UP000008743">
    <property type="component" value="Unassembled WGS sequence"/>
</dbReference>
<dbReference type="Gene3D" id="2.30.40.10">
    <property type="entry name" value="Urease, subunit C, domain 1"/>
    <property type="match status" value="1"/>
</dbReference>
<dbReference type="CDD" id="cd00854">
    <property type="entry name" value="NagA"/>
    <property type="match status" value="1"/>
</dbReference>
<dbReference type="GO" id="GO:0008448">
    <property type="term" value="F:N-acetylglucosamine-6-phosphate deacetylase activity"/>
    <property type="evidence" value="ECO:0007669"/>
    <property type="project" value="UniProtKB-EC"/>
</dbReference>
<dbReference type="eggNOG" id="KOG3892">
    <property type="taxonomic scope" value="Eukaryota"/>
</dbReference>
<dbReference type="GO" id="GO:0106279">
    <property type="term" value="P:negative regulation of UDP-N-acetylglucosamine biosynthetic process"/>
    <property type="evidence" value="ECO:0007669"/>
    <property type="project" value="UniProtKB-ARBA"/>
</dbReference>
<dbReference type="InterPro" id="IPR006680">
    <property type="entry name" value="Amidohydro-rel"/>
</dbReference>
<dbReference type="InParanoid" id="A0A0D2UE48"/>
<dbReference type="SUPFAM" id="SSF51556">
    <property type="entry name" value="Metallo-dependent hydrolases"/>
    <property type="match status" value="1"/>
</dbReference>
<dbReference type="GO" id="GO:0006046">
    <property type="term" value="P:N-acetylglucosamine catabolic process"/>
    <property type="evidence" value="ECO:0007669"/>
    <property type="project" value="TreeGrafter"/>
</dbReference>
<dbReference type="NCBIfam" id="TIGR00221">
    <property type="entry name" value="nagA"/>
    <property type="match status" value="1"/>
</dbReference>
<dbReference type="OrthoDB" id="10264777at2759"/>
<accession>A0A0D2UE48</accession>
<dbReference type="InterPro" id="IPR003764">
    <property type="entry name" value="GlcNAc_6-P_deAcase"/>
</dbReference>
<dbReference type="GO" id="GO:0046872">
    <property type="term" value="F:metal ion binding"/>
    <property type="evidence" value="ECO:0007669"/>
    <property type="project" value="UniProtKB-KW"/>
</dbReference>
<feature type="compositionally biased region" description="Polar residues" evidence="9">
    <location>
        <begin position="10"/>
        <end position="25"/>
    </location>
</feature>
<organism evidence="11 12">
    <name type="scientific">Capsaspora owczarzaki (strain ATCC 30864)</name>
    <dbReference type="NCBI Taxonomy" id="595528"/>
    <lineage>
        <taxon>Eukaryota</taxon>
        <taxon>Filasterea</taxon>
        <taxon>Capsaspora</taxon>
    </lineage>
</organism>
<sequence>MSKRTVFPAQGSSDGATATSDNRSRSASSQVFRLIGERSHFETTGGSGAVDAVAEQLDNAHIDHRPSHHYLDAIPPSVWFSDAVIQFYNCRLVRDQKLVHEDIYVQHGKIILPQAWFFDVRKPSDIRIDCHGMILAPGFIDVQINGAYGVDFSSCTAQEIGPGLAKVAKGLTRHGVTAFCPTFITSEPKTYHELLPLCTRQKGTATTGAEILGAHVEGPFISHQKYGAHPPEFIRSIGGGMADVLETYGSASMGNISMVTLAPELDGALDAIPALVERGIIVSLGHSSADIAKGEAAVAKGASMITHLFNAMVPFHHRDPGLVGLLATRQRQVHYGLIVDGMHTHPAAVAIAYRTNRPSCVLVTDAIAAMGLPPGEYHLGAMRVQIANNKATVHGTDTLAGSIATMDQCVKLFKQFAESTIVEAIDAATLHPALMLGIQDRKGVLKSQADADFVFLNDNLDVKATYIAGSLAWSSAW</sequence>
<evidence type="ECO:0000313" key="12">
    <source>
        <dbReference type="Proteomes" id="UP000008743"/>
    </source>
</evidence>
<evidence type="ECO:0000256" key="1">
    <source>
        <dbReference type="ARBA" id="ARBA00001968"/>
    </source>
</evidence>
<comment type="cofactor">
    <cofactor evidence="1">
        <name>a divalent metal cation</name>
        <dbReference type="ChEBI" id="CHEBI:60240"/>
    </cofactor>
</comment>
<dbReference type="SUPFAM" id="SSF51338">
    <property type="entry name" value="Composite domain of metallo-dependent hydrolases"/>
    <property type="match status" value="1"/>
</dbReference>
<dbReference type="Pfam" id="PF01979">
    <property type="entry name" value="Amidohydro_1"/>
    <property type="match status" value="1"/>
</dbReference>
<evidence type="ECO:0000256" key="4">
    <source>
        <dbReference type="ARBA" id="ARBA00018029"/>
    </source>
</evidence>
<dbReference type="Gene3D" id="3.20.20.140">
    <property type="entry name" value="Metal-dependent hydrolases"/>
    <property type="match status" value="1"/>
</dbReference>
<comment type="similarity">
    <text evidence="2">Belongs to the metallo-dependent hydrolases superfamily. NagA family.</text>
</comment>
<evidence type="ECO:0000256" key="5">
    <source>
        <dbReference type="ARBA" id="ARBA00022723"/>
    </source>
</evidence>
<evidence type="ECO:0000256" key="8">
    <source>
        <dbReference type="ARBA" id="ARBA00047647"/>
    </source>
</evidence>
<protein>
    <recommendedName>
        <fullName evidence="4">N-acetylglucosamine-6-phosphate deacetylase</fullName>
        <ecNumber evidence="3">3.5.1.25</ecNumber>
    </recommendedName>
</protein>
<dbReference type="EMBL" id="KE346365">
    <property type="protein sequence ID" value="KJE93396.1"/>
    <property type="molecule type" value="Genomic_DNA"/>
</dbReference>
<gene>
    <name evidence="11" type="ORF">CAOG_004189</name>
</gene>
<evidence type="ECO:0000256" key="3">
    <source>
        <dbReference type="ARBA" id="ARBA00011899"/>
    </source>
</evidence>
<dbReference type="AlphaFoldDB" id="A0A0D2UE48"/>
<evidence type="ECO:0000256" key="2">
    <source>
        <dbReference type="ARBA" id="ARBA00010716"/>
    </source>
</evidence>